<organism evidence="2 3">
    <name type="scientific">Nocardiopsis composta</name>
    <dbReference type="NCBI Taxonomy" id="157465"/>
    <lineage>
        <taxon>Bacteria</taxon>
        <taxon>Bacillati</taxon>
        <taxon>Actinomycetota</taxon>
        <taxon>Actinomycetes</taxon>
        <taxon>Streptosporangiales</taxon>
        <taxon>Nocardiopsidaceae</taxon>
        <taxon>Nocardiopsis</taxon>
    </lineage>
</organism>
<dbReference type="AlphaFoldDB" id="A0A7W8QI21"/>
<dbReference type="EMBL" id="JACHDB010000001">
    <property type="protein sequence ID" value="MBB5430670.1"/>
    <property type="molecule type" value="Genomic_DNA"/>
</dbReference>
<dbReference type="SUPFAM" id="SSF46785">
    <property type="entry name" value="Winged helix' DNA-binding domain"/>
    <property type="match status" value="1"/>
</dbReference>
<dbReference type="InterPro" id="IPR036390">
    <property type="entry name" value="WH_DNA-bd_sf"/>
</dbReference>
<dbReference type="Proteomes" id="UP000572635">
    <property type="component" value="Unassembled WGS sequence"/>
</dbReference>
<sequence>MHQPEPVRFLNRERSTVSVTLGGMERAGLLARSPSPTHRTARVVELTDRGRRVCRQAWDEREERTFGALGAEQRSEPAGALTAIRGALRSCAPSERPGRGRDRRAPPAAYPGRWHTASTLLPSGSRTNAPK</sequence>
<feature type="region of interest" description="Disordered" evidence="1">
    <location>
        <begin position="86"/>
        <end position="131"/>
    </location>
</feature>
<keyword evidence="3" id="KW-1185">Reference proteome</keyword>
<protein>
    <recommendedName>
        <fullName evidence="4">HTH marR-type domain-containing protein</fullName>
    </recommendedName>
</protein>
<comment type="caution">
    <text evidence="2">The sequence shown here is derived from an EMBL/GenBank/DDBJ whole genome shotgun (WGS) entry which is preliminary data.</text>
</comment>
<feature type="compositionally biased region" description="Basic and acidic residues" evidence="1">
    <location>
        <begin position="96"/>
        <end position="105"/>
    </location>
</feature>
<name>A0A7W8QI21_9ACTN</name>
<dbReference type="InterPro" id="IPR036388">
    <property type="entry name" value="WH-like_DNA-bd_sf"/>
</dbReference>
<proteinExistence type="predicted"/>
<feature type="compositionally biased region" description="Polar residues" evidence="1">
    <location>
        <begin position="116"/>
        <end position="131"/>
    </location>
</feature>
<evidence type="ECO:0000313" key="3">
    <source>
        <dbReference type="Proteomes" id="UP000572635"/>
    </source>
</evidence>
<accession>A0A7W8QI21</accession>
<evidence type="ECO:0008006" key="4">
    <source>
        <dbReference type="Google" id="ProtNLM"/>
    </source>
</evidence>
<dbReference type="RefSeq" id="WP_184388713.1">
    <property type="nucleotide sequence ID" value="NZ_BAAAJD010000020.1"/>
</dbReference>
<evidence type="ECO:0000256" key="1">
    <source>
        <dbReference type="SAM" id="MobiDB-lite"/>
    </source>
</evidence>
<evidence type="ECO:0000313" key="2">
    <source>
        <dbReference type="EMBL" id="MBB5430670.1"/>
    </source>
</evidence>
<reference evidence="2 3" key="1">
    <citation type="submission" date="2020-08" db="EMBL/GenBank/DDBJ databases">
        <title>Sequencing the genomes of 1000 actinobacteria strains.</title>
        <authorList>
            <person name="Klenk H.-P."/>
        </authorList>
    </citation>
    <scope>NUCLEOTIDE SEQUENCE [LARGE SCALE GENOMIC DNA]</scope>
    <source>
        <strain evidence="2 3">DSM 44551</strain>
    </source>
</reference>
<dbReference type="Gene3D" id="1.10.10.10">
    <property type="entry name" value="Winged helix-like DNA-binding domain superfamily/Winged helix DNA-binding domain"/>
    <property type="match status" value="1"/>
</dbReference>
<gene>
    <name evidence="2" type="ORF">HDA36_000754</name>
</gene>